<keyword evidence="2" id="KW-0238">DNA-binding</keyword>
<dbReference type="InterPro" id="IPR036390">
    <property type="entry name" value="WH_DNA-bd_sf"/>
</dbReference>
<evidence type="ECO:0000256" key="3">
    <source>
        <dbReference type="ARBA" id="ARBA00023163"/>
    </source>
</evidence>
<keyword evidence="3" id="KW-0804">Transcription</keyword>
<dbReference type="PROSITE" id="PS50949">
    <property type="entry name" value="HTH_GNTR"/>
    <property type="match status" value="1"/>
</dbReference>
<accession>A0A940MCX1</accession>
<evidence type="ECO:0000256" key="1">
    <source>
        <dbReference type="ARBA" id="ARBA00023015"/>
    </source>
</evidence>
<evidence type="ECO:0000313" key="6">
    <source>
        <dbReference type="Proteomes" id="UP000670475"/>
    </source>
</evidence>
<dbReference type="AlphaFoldDB" id="A0A940MCX1"/>
<reference evidence="5" key="1">
    <citation type="submission" date="2021-03" db="EMBL/GenBank/DDBJ databases">
        <title>Whole genome sequence of Streptomyces bomunensis MMS17-BM035.</title>
        <authorList>
            <person name="Lee J.H."/>
        </authorList>
    </citation>
    <scope>NUCLEOTIDE SEQUENCE</scope>
    <source>
        <strain evidence="5">MMS17-BM035</strain>
    </source>
</reference>
<dbReference type="GO" id="GO:0003700">
    <property type="term" value="F:DNA-binding transcription factor activity"/>
    <property type="evidence" value="ECO:0007669"/>
    <property type="project" value="InterPro"/>
</dbReference>
<gene>
    <name evidence="5" type="ORF">JFN87_24835</name>
</gene>
<dbReference type="Gene3D" id="1.10.10.10">
    <property type="entry name" value="Winged helix-like DNA-binding domain superfamily/Winged helix DNA-binding domain"/>
    <property type="match status" value="1"/>
</dbReference>
<keyword evidence="1" id="KW-0805">Transcription regulation</keyword>
<organism evidence="5 6">
    <name type="scientific">Streptomyces montanisoli</name>
    <dbReference type="NCBI Taxonomy" id="2798581"/>
    <lineage>
        <taxon>Bacteria</taxon>
        <taxon>Bacillati</taxon>
        <taxon>Actinomycetota</taxon>
        <taxon>Actinomycetes</taxon>
        <taxon>Kitasatosporales</taxon>
        <taxon>Streptomycetaceae</taxon>
        <taxon>Streptomyces</taxon>
    </lineage>
</organism>
<protein>
    <submittedName>
        <fullName evidence="5">GntR family transcriptional regulator</fullName>
    </submittedName>
</protein>
<name>A0A940MCX1_9ACTN</name>
<evidence type="ECO:0000256" key="2">
    <source>
        <dbReference type="ARBA" id="ARBA00023125"/>
    </source>
</evidence>
<dbReference type="SMART" id="SM00345">
    <property type="entry name" value="HTH_GNTR"/>
    <property type="match status" value="1"/>
</dbReference>
<sequence length="131" mass="13928">MSLPEDGGPIFAQIAAELANQIADGTVGEGERVASSNELASFYRVNPATAARSLTALCEDGLVEKRRGVGMFVAKGARERLLRARRQRFAERYVRPLTAEAARLGIGLDELLGLVREELASVELTVGGGSA</sequence>
<dbReference type="PANTHER" id="PTHR38445:SF10">
    <property type="entry name" value="GNTR-FAMILY TRANSCRIPTIONAL REGULATOR"/>
    <property type="match status" value="1"/>
</dbReference>
<comment type="caution">
    <text evidence="5">The sequence shown here is derived from an EMBL/GenBank/DDBJ whole genome shotgun (WGS) entry which is preliminary data.</text>
</comment>
<dbReference type="RefSeq" id="WP_209343324.1">
    <property type="nucleotide sequence ID" value="NZ_JAGIQL010000129.1"/>
</dbReference>
<dbReference type="Pfam" id="PF00392">
    <property type="entry name" value="GntR"/>
    <property type="match status" value="1"/>
</dbReference>
<evidence type="ECO:0000259" key="4">
    <source>
        <dbReference type="PROSITE" id="PS50949"/>
    </source>
</evidence>
<dbReference type="InterPro" id="IPR000524">
    <property type="entry name" value="Tscrpt_reg_HTH_GntR"/>
</dbReference>
<dbReference type="InterPro" id="IPR036388">
    <property type="entry name" value="WH-like_DNA-bd_sf"/>
</dbReference>
<dbReference type="PANTHER" id="PTHR38445">
    <property type="entry name" value="HTH-TYPE TRANSCRIPTIONAL REPRESSOR YTRA"/>
    <property type="match status" value="1"/>
</dbReference>
<proteinExistence type="predicted"/>
<dbReference type="CDD" id="cd07377">
    <property type="entry name" value="WHTH_GntR"/>
    <property type="match status" value="1"/>
</dbReference>
<dbReference type="Proteomes" id="UP000670475">
    <property type="component" value="Unassembled WGS sequence"/>
</dbReference>
<feature type="domain" description="HTH gntR-type" evidence="4">
    <location>
        <begin position="8"/>
        <end position="76"/>
    </location>
</feature>
<dbReference type="EMBL" id="JAGIQL010000129">
    <property type="protein sequence ID" value="MBP0460679.1"/>
    <property type="molecule type" value="Genomic_DNA"/>
</dbReference>
<evidence type="ECO:0000313" key="5">
    <source>
        <dbReference type="EMBL" id="MBP0460679.1"/>
    </source>
</evidence>
<keyword evidence="6" id="KW-1185">Reference proteome</keyword>
<dbReference type="GO" id="GO:0003677">
    <property type="term" value="F:DNA binding"/>
    <property type="evidence" value="ECO:0007669"/>
    <property type="project" value="UniProtKB-KW"/>
</dbReference>
<dbReference type="SUPFAM" id="SSF46785">
    <property type="entry name" value="Winged helix' DNA-binding domain"/>
    <property type="match status" value="1"/>
</dbReference>